<dbReference type="PROSITE" id="PS00018">
    <property type="entry name" value="EF_HAND_1"/>
    <property type="match status" value="1"/>
</dbReference>
<feature type="compositionally biased region" description="Pro residues" evidence="1">
    <location>
        <begin position="428"/>
        <end position="437"/>
    </location>
</feature>
<evidence type="ECO:0000256" key="1">
    <source>
        <dbReference type="SAM" id="MobiDB-lite"/>
    </source>
</evidence>
<dbReference type="Proteomes" id="UP000636709">
    <property type="component" value="Unassembled WGS sequence"/>
</dbReference>
<dbReference type="AlphaFoldDB" id="A0A835ACP0"/>
<protein>
    <recommendedName>
        <fullName evidence="4">EF-hand domain-containing protein</fullName>
    </recommendedName>
</protein>
<evidence type="ECO:0008006" key="4">
    <source>
        <dbReference type="Google" id="ProtNLM"/>
    </source>
</evidence>
<dbReference type="InterPro" id="IPR052442">
    <property type="entry name" value="Env_Response_Regulator"/>
</dbReference>
<evidence type="ECO:0000313" key="2">
    <source>
        <dbReference type="EMBL" id="KAF8652986.1"/>
    </source>
</evidence>
<evidence type="ECO:0000313" key="3">
    <source>
        <dbReference type="Proteomes" id="UP000636709"/>
    </source>
</evidence>
<gene>
    <name evidence="2" type="ORF">HU200_062421</name>
</gene>
<feature type="region of interest" description="Disordered" evidence="1">
    <location>
        <begin position="160"/>
        <end position="189"/>
    </location>
</feature>
<feature type="region of interest" description="Disordered" evidence="1">
    <location>
        <begin position="523"/>
        <end position="547"/>
    </location>
</feature>
<dbReference type="PANTHER" id="PTHR46136">
    <property type="entry name" value="TRANSCRIPTION FACTOR GTE8"/>
    <property type="match status" value="1"/>
</dbReference>
<keyword evidence="3" id="KW-1185">Reference proteome</keyword>
<feature type="region of interest" description="Disordered" evidence="1">
    <location>
        <begin position="349"/>
        <end position="437"/>
    </location>
</feature>
<organism evidence="2 3">
    <name type="scientific">Digitaria exilis</name>
    <dbReference type="NCBI Taxonomy" id="1010633"/>
    <lineage>
        <taxon>Eukaryota</taxon>
        <taxon>Viridiplantae</taxon>
        <taxon>Streptophyta</taxon>
        <taxon>Embryophyta</taxon>
        <taxon>Tracheophyta</taxon>
        <taxon>Spermatophyta</taxon>
        <taxon>Magnoliopsida</taxon>
        <taxon>Liliopsida</taxon>
        <taxon>Poales</taxon>
        <taxon>Poaceae</taxon>
        <taxon>PACMAD clade</taxon>
        <taxon>Panicoideae</taxon>
        <taxon>Panicodae</taxon>
        <taxon>Paniceae</taxon>
        <taxon>Anthephorinae</taxon>
        <taxon>Digitaria</taxon>
    </lineage>
</organism>
<reference evidence="2" key="1">
    <citation type="submission" date="2020-07" db="EMBL/GenBank/DDBJ databases">
        <title>Genome sequence and genetic diversity analysis of an under-domesticated orphan crop, white fonio (Digitaria exilis).</title>
        <authorList>
            <person name="Bennetzen J.L."/>
            <person name="Chen S."/>
            <person name="Ma X."/>
            <person name="Wang X."/>
            <person name="Yssel A.E.J."/>
            <person name="Chaluvadi S.R."/>
            <person name="Johnson M."/>
            <person name="Gangashetty P."/>
            <person name="Hamidou F."/>
            <person name="Sanogo M.D."/>
            <person name="Zwaenepoel A."/>
            <person name="Wallace J."/>
            <person name="Van De Peer Y."/>
            <person name="Van Deynze A."/>
        </authorList>
    </citation>
    <scope>NUCLEOTIDE SEQUENCE</scope>
    <source>
        <tissue evidence="2">Leaves</tissue>
    </source>
</reference>
<feature type="region of interest" description="Disordered" evidence="1">
    <location>
        <begin position="674"/>
        <end position="702"/>
    </location>
</feature>
<dbReference type="InterPro" id="IPR018247">
    <property type="entry name" value="EF_Hand_1_Ca_BS"/>
</dbReference>
<feature type="region of interest" description="Disordered" evidence="1">
    <location>
        <begin position="1"/>
        <end position="28"/>
    </location>
</feature>
<feature type="compositionally biased region" description="Polar residues" evidence="1">
    <location>
        <begin position="530"/>
        <end position="542"/>
    </location>
</feature>
<dbReference type="PANTHER" id="PTHR46136:SF28">
    <property type="entry name" value="NET DOMAIN-CONTAINING PROTEIN"/>
    <property type="match status" value="1"/>
</dbReference>
<name>A0A835ACP0_9POAL</name>
<proteinExistence type="predicted"/>
<dbReference type="OrthoDB" id="663742at2759"/>
<sequence>MPPPCRHFADGQGRSRPPRRRSLPFSSSLTRGRELHHSAFAALLPQRLRLAASTAGELTPGAGEMAQELAVRGAGAGADEEYSAPPWRKQGGVLVRRGAFGVKREVFAVAKMPAPARRLLRKRLISELDAVRDALRKAELVSCGARGGAGEGGQLMAAQAPVGEGGGGRSATRRKMSPSAEQKQSTGEAKRMMMLGGDRERLAGRLASLATVLPDHVVAFLQNQCAIGDYCDYLRGDDDGGGKIEKQDVTKSMNSGVFQLKILLDKFAPEKKSTPKGQEEEDEKGVDICGGVSRIAIRDIAEEYGELVEDIGVKLLSPLQRKYVDLAEKGECYVDICGDASPVVFPTKTTGHSISSSDSDTSSSDSDSSSSSFISDSGSDHDKSARSRSPSPLVPKKIGTCAPPPEPAPVGVQDQRAPSVPTVLPITSSPPAPAVLPPKLPEPAPETLKIAQQEDLQDLCPAAAPKVHLVTGIPSVPSATLPKENDGTYNKQPPLPAREAIQIAEPEEPRRPCVAAAAATVHPIAGGSAPPSTSLPKQNDTSEMAPPVATQVAVPEELHGVVAVPAPGDGITDLVTLAKEETERRRQQAKDRAKAEARRVLVEVERAALRDQRVNRRDMELLGLAAFEHVVSTVQQGARTAEMASQVREGGGLLRVLPGGPSILQQLGVFLKADDGSDDDDEQQAALASHVEDMEVEDGEIR</sequence>
<accession>A0A835ACP0</accession>
<comment type="caution">
    <text evidence="2">The sequence shown here is derived from an EMBL/GenBank/DDBJ whole genome shotgun (WGS) entry which is preliminary data.</text>
</comment>
<dbReference type="EMBL" id="JACEFO010002629">
    <property type="protein sequence ID" value="KAF8652986.1"/>
    <property type="molecule type" value="Genomic_DNA"/>
</dbReference>
<feature type="compositionally biased region" description="Low complexity" evidence="1">
    <location>
        <begin position="350"/>
        <end position="377"/>
    </location>
</feature>